<organism evidence="2 3">
    <name type="scientific">Xylaria multiplex</name>
    <dbReference type="NCBI Taxonomy" id="323545"/>
    <lineage>
        <taxon>Eukaryota</taxon>
        <taxon>Fungi</taxon>
        <taxon>Dikarya</taxon>
        <taxon>Ascomycota</taxon>
        <taxon>Pezizomycotina</taxon>
        <taxon>Sordariomycetes</taxon>
        <taxon>Xylariomycetidae</taxon>
        <taxon>Xylariales</taxon>
        <taxon>Xylariaceae</taxon>
        <taxon>Xylaria</taxon>
    </lineage>
</organism>
<dbReference type="Proteomes" id="UP000481858">
    <property type="component" value="Unassembled WGS sequence"/>
</dbReference>
<dbReference type="Gene3D" id="3.40.50.80">
    <property type="entry name" value="Nucleotide-binding domain of ferredoxin-NADP reductase (FNR) module"/>
    <property type="match status" value="1"/>
</dbReference>
<feature type="domain" description="FAD-binding FR-type" evidence="1">
    <location>
        <begin position="381"/>
        <end position="540"/>
    </location>
</feature>
<dbReference type="SUPFAM" id="SSF52343">
    <property type="entry name" value="Ferredoxin reductase-like, C-terminal NADP-linked domain"/>
    <property type="match status" value="1"/>
</dbReference>
<dbReference type="SUPFAM" id="SSF50475">
    <property type="entry name" value="FMN-binding split barrel"/>
    <property type="match status" value="1"/>
</dbReference>
<dbReference type="InterPro" id="IPR039261">
    <property type="entry name" value="FNR_nucleotide-bd"/>
</dbReference>
<proteinExistence type="predicted"/>
<dbReference type="Gene3D" id="2.30.110.10">
    <property type="entry name" value="Electron Transport, Fmn-binding Protein, Chain A"/>
    <property type="match status" value="1"/>
</dbReference>
<sequence>MTTLTALHSRWHPGEQAVQRMLGVPGQDNPTVHGLKQAHGYRVNASPLVAFGALDEYGRPWATVLGGEAGFCRPIAENVLGVNSIADARFDPVIQALFAVRAAGTSDAKDSGMGPPERRIIDEEVIRPEGRKVMAALSIDLETRDRVKLAGRFIAGAATGTTPGVANLQMAFAIEEALGNCPKYLNKKHIVPHVPTPELGAGSSTDDGLPLSQEAVELISKADLFFITSKHGDGTMDVNHRGGPPGFLRVFRNRKSNVNNDGADDGGLVLVYPEYSGNRLYQTLGNLREDPVAGLVIPDFDTSDALFLTGRTTILVAERAAAYMPRAKLAVRIDVTEARFVRDGLPFCGRVIDYSPYNPPVRPLAIEKRDDHEDGVDGTANAIVMATLLTRQVITPTISRYIFRLTPTENGREKEKRGGLYAWYPGQHVTFDFSSELDHGYSHMRDDDPQSLNDDFVRTFTVSAPLRAAELVEVETGQDENGMVSATPGQRVLRDDAEPELEIVVRRHGSATRLLANWNLRVPLEIAVLGFGGTDDFRMPLSNVGNETENVFVAGGVGITPLLAQAAGVLGTANKKGKLRVLWSLRAEDLLLAVDAFTRISGLGPVTKLFVTGMSDDARDKRDLLTTVKNLGAGVVKRRMVKDDVLEVGEKGMRKFFCCTGPAMMKALLQWMEGEEVVFESFEY</sequence>
<dbReference type="InterPro" id="IPR012349">
    <property type="entry name" value="Split_barrel_FMN-bd"/>
</dbReference>
<dbReference type="PANTHER" id="PTHR42815">
    <property type="entry name" value="FAD-BINDING, PUTATIVE (AFU_ORTHOLOGUE AFUA_6G07600)-RELATED"/>
    <property type="match status" value="1"/>
</dbReference>
<evidence type="ECO:0000313" key="3">
    <source>
        <dbReference type="Proteomes" id="UP000481858"/>
    </source>
</evidence>
<evidence type="ECO:0000313" key="2">
    <source>
        <dbReference type="EMBL" id="KAF2970964.1"/>
    </source>
</evidence>
<reference evidence="2 3" key="1">
    <citation type="submission" date="2019-12" db="EMBL/GenBank/DDBJ databases">
        <title>Draft genome sequence of the ascomycete Xylaria multiplex DSM 110363.</title>
        <authorList>
            <person name="Buettner E."/>
            <person name="Kellner H."/>
        </authorList>
    </citation>
    <scope>NUCLEOTIDE SEQUENCE [LARGE SCALE GENOMIC DNA]</scope>
    <source>
        <strain evidence="2 3">DSM 110363</strain>
    </source>
</reference>
<keyword evidence="3" id="KW-1185">Reference proteome</keyword>
<dbReference type="InParanoid" id="A0A7C8IYR8"/>
<dbReference type="AlphaFoldDB" id="A0A7C8IYR8"/>
<comment type="caution">
    <text evidence="2">The sequence shown here is derived from an EMBL/GenBank/DDBJ whole genome shotgun (WGS) entry which is preliminary data.</text>
</comment>
<protein>
    <recommendedName>
        <fullName evidence="1">FAD-binding FR-type domain-containing protein</fullName>
    </recommendedName>
</protein>
<name>A0A7C8IYR8_9PEZI</name>
<dbReference type="PROSITE" id="PS51384">
    <property type="entry name" value="FAD_FR"/>
    <property type="match status" value="1"/>
</dbReference>
<dbReference type="OrthoDB" id="436496at2759"/>
<accession>A0A7C8IYR8</accession>
<dbReference type="GO" id="GO:0016491">
    <property type="term" value="F:oxidoreductase activity"/>
    <property type="evidence" value="ECO:0007669"/>
    <property type="project" value="InterPro"/>
</dbReference>
<dbReference type="EMBL" id="WUBL01000017">
    <property type="protein sequence ID" value="KAF2970964.1"/>
    <property type="molecule type" value="Genomic_DNA"/>
</dbReference>
<evidence type="ECO:0000259" key="1">
    <source>
        <dbReference type="PROSITE" id="PS51384"/>
    </source>
</evidence>
<dbReference type="PANTHER" id="PTHR42815:SF2">
    <property type="entry name" value="FAD-BINDING, PUTATIVE (AFU_ORTHOLOGUE AFUA_6G07600)-RELATED"/>
    <property type="match status" value="1"/>
</dbReference>
<dbReference type="InterPro" id="IPR017927">
    <property type="entry name" value="FAD-bd_FR_type"/>
</dbReference>
<gene>
    <name evidence="2" type="ORF">GQX73_g2587</name>
</gene>